<protein>
    <submittedName>
        <fullName evidence="1">Uncharacterized protein</fullName>
    </submittedName>
</protein>
<evidence type="ECO:0000313" key="1">
    <source>
        <dbReference type="EMBL" id="KAJ8015149.1"/>
    </source>
</evidence>
<comment type="caution">
    <text evidence="1">The sequence shown here is derived from an EMBL/GenBank/DDBJ whole genome shotgun (WGS) entry which is preliminary data.</text>
</comment>
<organism evidence="1 2">
    <name type="scientific">Dallia pectoralis</name>
    <name type="common">Alaska blackfish</name>
    <dbReference type="NCBI Taxonomy" id="75939"/>
    <lineage>
        <taxon>Eukaryota</taxon>
        <taxon>Metazoa</taxon>
        <taxon>Chordata</taxon>
        <taxon>Craniata</taxon>
        <taxon>Vertebrata</taxon>
        <taxon>Euteleostomi</taxon>
        <taxon>Actinopterygii</taxon>
        <taxon>Neopterygii</taxon>
        <taxon>Teleostei</taxon>
        <taxon>Protacanthopterygii</taxon>
        <taxon>Esociformes</taxon>
        <taxon>Umbridae</taxon>
        <taxon>Dallia</taxon>
    </lineage>
</organism>
<accession>A0ACC2HGP5</accession>
<keyword evidence="2" id="KW-1185">Reference proteome</keyword>
<dbReference type="EMBL" id="CM055729">
    <property type="protein sequence ID" value="KAJ8015149.1"/>
    <property type="molecule type" value="Genomic_DNA"/>
</dbReference>
<gene>
    <name evidence="1" type="ORF">DPEC_G00023150</name>
</gene>
<evidence type="ECO:0000313" key="2">
    <source>
        <dbReference type="Proteomes" id="UP001157502"/>
    </source>
</evidence>
<dbReference type="Proteomes" id="UP001157502">
    <property type="component" value="Chromosome 2"/>
</dbReference>
<proteinExistence type="predicted"/>
<reference evidence="1" key="1">
    <citation type="submission" date="2021-05" db="EMBL/GenBank/DDBJ databases">
        <authorList>
            <person name="Pan Q."/>
            <person name="Jouanno E."/>
            <person name="Zahm M."/>
            <person name="Klopp C."/>
            <person name="Cabau C."/>
            <person name="Louis A."/>
            <person name="Berthelot C."/>
            <person name="Parey E."/>
            <person name="Roest Crollius H."/>
            <person name="Montfort J."/>
            <person name="Robinson-Rechavi M."/>
            <person name="Bouchez O."/>
            <person name="Lampietro C."/>
            <person name="Lopez Roques C."/>
            <person name="Donnadieu C."/>
            <person name="Postlethwait J."/>
            <person name="Bobe J."/>
            <person name="Dillon D."/>
            <person name="Chandos A."/>
            <person name="von Hippel F."/>
            <person name="Guiguen Y."/>
        </authorList>
    </citation>
    <scope>NUCLEOTIDE SEQUENCE</scope>
    <source>
        <strain evidence="1">YG-Jan2019</strain>
    </source>
</reference>
<sequence length="718" mass="79591">MTVQAPSTQRDGSSFSIFNGVLFKNNISNSKKWLLDVAQTCQWRPGTSRQQRMQQKDDRPQKKVVRERSIFSNPFLITPDSPGEHIASQLSESSVSQSSCGGMMPESRLTSWSENQSCATGLSTEQSSVYSWRYDEFDRVNTQRVHQLFSDVDELLYEGRLSGSSLGLQKECLEWTGHSPHLRILGNQLESPNQEGFQFVPSGVLSSSRRGSELLPQSVDKKENSVEQDLASPLRLMVEGHGLPPTPCSVQEASRLNTALCKHSSLQQEEVYEEEGKIEEFLAYDAKDRDDEWADQRGAWRSFGVAGTPGAPPVSPHACIRDAVAEEAFDDVWREVVLSLGELLHKHWQRQTTAGSGHRDPLEALGGVLSDPSSHINSKAPQCLLCSLVHCFLLRVISASRVSSAFNINLNGVMTIQSKPLQQRQHVCAEKSNYDLEDRVNTSWNGKIPAPDLTQSRAECNTPPNKVPGPAQRGIPFPMLSGCFRPSSTCRTTRTRDRAQSCLSYSPNQSHSLSVPPHHVFRRTRLTPVTEGQLPPSISLQQNQRLLPLLHADQLKLEPLVCTPTPRYMQHRGRSLNSNIGGHAAVPDSIFPPIREPNVLLESLSRPNTTHTLRSDSPMKRPFTPMDLTSLMRTGRGPQGLLGERALIGVTGYGVGISGSASSDLSENAIVTKRLLRPPSAWTLGENVKEPLLLDVPHHKAFGRFTRNVKKRLQVVLS</sequence>
<name>A0ACC2HGP5_DALPE</name>